<dbReference type="InterPro" id="IPR017867">
    <property type="entry name" value="Tyr_phospatase_low_mol_wt"/>
</dbReference>
<evidence type="ECO:0000313" key="4">
    <source>
        <dbReference type="EMBL" id="MCM2370556.1"/>
    </source>
</evidence>
<dbReference type="PANTHER" id="PTHR47439">
    <property type="entry name" value="LOW MOLECULAR WEIGHT PHOSPHOTYROSINE PROTEIN PHOSPHATASE-RELATED"/>
    <property type="match status" value="1"/>
</dbReference>
<protein>
    <submittedName>
        <fullName evidence="4">Low molecular weight phosphotyrosine protein phosphatase</fullName>
    </submittedName>
</protein>
<keyword evidence="5" id="KW-1185">Reference proteome</keyword>
<dbReference type="Gene3D" id="3.40.50.2300">
    <property type="match status" value="1"/>
</dbReference>
<name>A0ABT0U1P1_9BACT</name>
<dbReference type="InterPro" id="IPR036196">
    <property type="entry name" value="Ptyr_pPase_sf"/>
</dbReference>
<dbReference type="PRINTS" id="PR00719">
    <property type="entry name" value="LMWPTPASE"/>
</dbReference>
<dbReference type="PANTHER" id="PTHR47439:SF1">
    <property type="entry name" value="ACID PHOSPHATASE"/>
    <property type="match status" value="1"/>
</dbReference>
<sequence>MKSVAKAAQLDIRIESAGTEGYHVGDRPDSRMMNAAAKRGFSLESRGRQVTATDLARGSYDLVVAMDHANMRRLRSIASTGTDNVRLFSDFLDEAWPEEVPDPYYGGDAGFEQVLDMLEAGCPRLLESLTNNQKEDDA</sequence>
<dbReference type="EMBL" id="JAMQBK010000023">
    <property type="protein sequence ID" value="MCM2370556.1"/>
    <property type="molecule type" value="Genomic_DNA"/>
</dbReference>
<dbReference type="SMART" id="SM00226">
    <property type="entry name" value="LMWPc"/>
    <property type="match status" value="1"/>
</dbReference>
<feature type="domain" description="Phosphotyrosine protein phosphatase I" evidence="3">
    <location>
        <begin position="2"/>
        <end position="128"/>
    </location>
</feature>
<gene>
    <name evidence="4" type="ORF">NB063_07935</name>
</gene>
<evidence type="ECO:0000313" key="5">
    <source>
        <dbReference type="Proteomes" id="UP001202961"/>
    </source>
</evidence>
<dbReference type="CDD" id="cd16343">
    <property type="entry name" value="LMWPTP"/>
    <property type="match status" value="1"/>
</dbReference>
<evidence type="ECO:0000259" key="3">
    <source>
        <dbReference type="SMART" id="SM00226"/>
    </source>
</evidence>
<dbReference type="InterPro" id="IPR023485">
    <property type="entry name" value="Ptyr_pPase"/>
</dbReference>
<dbReference type="Proteomes" id="UP001202961">
    <property type="component" value="Unassembled WGS sequence"/>
</dbReference>
<dbReference type="Pfam" id="PF01451">
    <property type="entry name" value="LMWPc"/>
    <property type="match status" value="1"/>
</dbReference>
<comment type="similarity">
    <text evidence="1">Belongs to the low molecular weight phosphotyrosine protein phosphatase family.</text>
</comment>
<dbReference type="SUPFAM" id="SSF52788">
    <property type="entry name" value="Phosphotyrosine protein phosphatases I"/>
    <property type="match status" value="1"/>
</dbReference>
<proteinExistence type="inferred from homology"/>
<dbReference type="InterPro" id="IPR052995">
    <property type="entry name" value="LMW-PTP"/>
</dbReference>
<organism evidence="4 5">
    <name type="scientific">Aporhodopirellula aestuarii</name>
    <dbReference type="NCBI Taxonomy" id="2950107"/>
    <lineage>
        <taxon>Bacteria</taxon>
        <taxon>Pseudomonadati</taxon>
        <taxon>Planctomycetota</taxon>
        <taxon>Planctomycetia</taxon>
        <taxon>Pirellulales</taxon>
        <taxon>Pirellulaceae</taxon>
        <taxon>Aporhodopirellula</taxon>
    </lineage>
</organism>
<comment type="caution">
    <text evidence="4">The sequence shown here is derived from an EMBL/GenBank/DDBJ whole genome shotgun (WGS) entry which is preliminary data.</text>
</comment>
<reference evidence="4 5" key="1">
    <citation type="journal article" date="2022" name="Syst. Appl. Microbiol.">
        <title>Rhodopirellula aestuarii sp. nov., a novel member of the genus Rhodopirellula isolated from brackish sediments collected in the Tagus River estuary, Portugal.</title>
        <authorList>
            <person name="Vitorino I.R."/>
            <person name="Klimek D."/>
            <person name="Calusinska M."/>
            <person name="Lobo-da-Cunha A."/>
            <person name="Vasconcelos V."/>
            <person name="Lage O.M."/>
        </authorList>
    </citation>
    <scope>NUCLEOTIDE SEQUENCE [LARGE SCALE GENOMIC DNA]</scope>
    <source>
        <strain evidence="4 5">ICT_H3.1</strain>
    </source>
</reference>
<keyword evidence="2" id="KW-0378">Hydrolase</keyword>
<evidence type="ECO:0000256" key="1">
    <source>
        <dbReference type="ARBA" id="ARBA00011063"/>
    </source>
</evidence>
<evidence type="ECO:0000256" key="2">
    <source>
        <dbReference type="ARBA" id="ARBA00022801"/>
    </source>
</evidence>
<accession>A0ABT0U1P1</accession>